<proteinExistence type="predicted"/>
<comment type="caution">
    <text evidence="2">The sequence shown here is derived from an EMBL/GenBank/DDBJ whole genome shotgun (WGS) entry which is preliminary data.</text>
</comment>
<dbReference type="InterPro" id="IPR023799">
    <property type="entry name" value="RbfA_dom_sf"/>
</dbReference>
<reference evidence="2" key="2">
    <citation type="journal article" date="2021" name="PeerJ">
        <title>Extensive microbial diversity within the chicken gut microbiome revealed by metagenomics and culture.</title>
        <authorList>
            <person name="Gilroy R."/>
            <person name="Ravi A."/>
            <person name="Getino M."/>
            <person name="Pursley I."/>
            <person name="Horton D.L."/>
            <person name="Alikhan N.F."/>
            <person name="Baker D."/>
            <person name="Gharbi K."/>
            <person name="Hall N."/>
            <person name="Watson M."/>
            <person name="Adriaenssens E.M."/>
            <person name="Foster-Nyarko E."/>
            <person name="Jarju S."/>
            <person name="Secka A."/>
            <person name="Antonio M."/>
            <person name="Oren A."/>
            <person name="Chaudhuri R.R."/>
            <person name="La Ragione R."/>
            <person name="Hildebrand F."/>
            <person name="Pallen M.J."/>
        </authorList>
    </citation>
    <scope>NUCLEOTIDE SEQUENCE</scope>
    <source>
        <strain evidence="2">8207</strain>
    </source>
</reference>
<dbReference type="InterPro" id="IPR015946">
    <property type="entry name" value="KH_dom-like_a/b"/>
</dbReference>
<dbReference type="GO" id="GO:0006364">
    <property type="term" value="P:rRNA processing"/>
    <property type="evidence" value="ECO:0007669"/>
    <property type="project" value="InterPro"/>
</dbReference>
<dbReference type="Proteomes" id="UP000823630">
    <property type="component" value="Unassembled WGS sequence"/>
</dbReference>
<name>A0A9D9GS08_9PROT</name>
<evidence type="ECO:0000256" key="1">
    <source>
        <dbReference type="ARBA" id="ARBA00022517"/>
    </source>
</evidence>
<dbReference type="InterPro" id="IPR000238">
    <property type="entry name" value="RbfA"/>
</dbReference>
<evidence type="ECO:0000313" key="3">
    <source>
        <dbReference type="Proteomes" id="UP000823630"/>
    </source>
</evidence>
<protein>
    <submittedName>
        <fullName evidence="2">Ribosome-binding factor A</fullName>
    </submittedName>
</protein>
<dbReference type="AlphaFoldDB" id="A0A9D9GS08"/>
<dbReference type="EMBL" id="JADINC010000023">
    <property type="protein sequence ID" value="MBO8425090.1"/>
    <property type="molecule type" value="Genomic_DNA"/>
</dbReference>
<evidence type="ECO:0000313" key="2">
    <source>
        <dbReference type="EMBL" id="MBO8425090.1"/>
    </source>
</evidence>
<reference evidence="2" key="1">
    <citation type="submission" date="2020-10" db="EMBL/GenBank/DDBJ databases">
        <authorList>
            <person name="Gilroy R."/>
        </authorList>
    </citation>
    <scope>NUCLEOTIDE SEQUENCE</scope>
    <source>
        <strain evidence="2">8207</strain>
    </source>
</reference>
<accession>A0A9D9GS08</accession>
<dbReference type="Gene3D" id="3.30.300.20">
    <property type="match status" value="1"/>
</dbReference>
<gene>
    <name evidence="2" type="ORF">IAC69_01270</name>
</gene>
<sequence length="118" mass="13541">MKRQFNSNRGARIASKVQTLVAEILRDRYGDDQIVAGVSLVGAVAHGGLQFVRLFYYSRNPDVAAVQRRLDEITKTVRYELGARMNQKYVPDIRFEYDDTLDRAERMDNLLKGLDTDD</sequence>
<organism evidence="2 3">
    <name type="scientific">Candidatus Enterousia avistercoris</name>
    <dbReference type="NCBI Taxonomy" id="2840788"/>
    <lineage>
        <taxon>Bacteria</taxon>
        <taxon>Pseudomonadati</taxon>
        <taxon>Pseudomonadota</taxon>
        <taxon>Alphaproteobacteria</taxon>
        <taxon>Candidatus Enterousia</taxon>
    </lineage>
</organism>
<dbReference type="SUPFAM" id="SSF89919">
    <property type="entry name" value="Ribosome-binding factor A, RbfA"/>
    <property type="match status" value="1"/>
</dbReference>
<keyword evidence="1" id="KW-0690">Ribosome biogenesis</keyword>
<dbReference type="Pfam" id="PF02033">
    <property type="entry name" value="RBFA"/>
    <property type="match status" value="1"/>
</dbReference>